<evidence type="ECO:0000313" key="1">
    <source>
        <dbReference type="EMBL" id="QOX63163.1"/>
    </source>
</evidence>
<dbReference type="EMBL" id="CP042469">
    <property type="protein sequence ID" value="QOX63163.1"/>
    <property type="molecule type" value="Genomic_DNA"/>
</dbReference>
<reference evidence="1" key="1">
    <citation type="submission" date="2019-08" db="EMBL/GenBank/DDBJ databases">
        <title>Genome sequence of Clostridiales bacterium MT110.</title>
        <authorList>
            <person name="Cao J."/>
        </authorList>
    </citation>
    <scope>NUCLEOTIDE SEQUENCE</scope>
    <source>
        <strain evidence="1">MT110</strain>
    </source>
</reference>
<gene>
    <name evidence="1" type="ORF">FRZ06_07290</name>
</gene>
<accession>A0ACD1AA14</accession>
<protein>
    <submittedName>
        <fullName evidence="1">JAB domain-containing protein</fullName>
    </submittedName>
</protein>
<evidence type="ECO:0000313" key="2">
    <source>
        <dbReference type="Proteomes" id="UP000594014"/>
    </source>
</evidence>
<organism evidence="1 2">
    <name type="scientific">Anoxybacterium hadale</name>
    <dbReference type="NCBI Taxonomy" id="3408580"/>
    <lineage>
        <taxon>Bacteria</taxon>
        <taxon>Bacillati</taxon>
        <taxon>Bacillota</taxon>
        <taxon>Clostridia</taxon>
        <taxon>Peptostreptococcales</taxon>
        <taxon>Anaerovoracaceae</taxon>
        <taxon>Anoxybacterium</taxon>
    </lineage>
</organism>
<sequence>MNHNKRALIKELPSEERPREKLIQYGAGALSNAELLAILIGTGTREMSAVMLANRILSIEDEGISYLTGCLPEDLSLIPGMGMAKSCQIIAAIELGKRIATKPKQKKINIKSPDEVASLFLEEMRYLKKEYFKVLLLNTKNEIIMIETISVGNLNSSVVHPREVFCTAIKKSACSIIAVHNHPSGNPEPSKTDVDITQRLAEAGEILGIKLLDHLIIGDGIYFSLKEKMLL</sequence>
<keyword evidence="2" id="KW-1185">Reference proteome</keyword>
<proteinExistence type="predicted"/>
<name>A0ACD1AA14_9FIRM</name>
<dbReference type="Proteomes" id="UP000594014">
    <property type="component" value="Chromosome"/>
</dbReference>